<protein>
    <submittedName>
        <fullName evidence="1">Uncharacterized protein</fullName>
    </submittedName>
</protein>
<dbReference type="EMBL" id="CP134856">
    <property type="protein sequence ID" value="WNL33776.1"/>
    <property type="molecule type" value="Genomic_DNA"/>
</dbReference>
<proteinExistence type="predicted"/>
<dbReference type="Proteomes" id="UP001305220">
    <property type="component" value="Chromosome"/>
</dbReference>
<evidence type="ECO:0000313" key="1">
    <source>
        <dbReference type="EMBL" id="WNL33776.1"/>
    </source>
</evidence>
<dbReference type="RefSeq" id="WP_390871159.1">
    <property type="nucleotide sequence ID" value="NZ_CP128652.1"/>
</dbReference>
<dbReference type="AlphaFoldDB" id="A0AA96DRI1"/>
<organism evidence="1">
    <name type="scientific">Arcobacter cryaerophilus gv. pseudocryaerophilus</name>
    <dbReference type="NCBI Taxonomy" id="2933791"/>
    <lineage>
        <taxon>Bacteria</taxon>
        <taxon>Pseudomonadati</taxon>
        <taxon>Campylobacterota</taxon>
        <taxon>Epsilonproteobacteria</taxon>
        <taxon>Campylobacterales</taxon>
        <taxon>Arcobacteraceae</taxon>
        <taxon>Aliarcobacter</taxon>
    </lineage>
</organism>
<accession>A0AA96DRI1</accession>
<name>A0AA96DRI1_9BACT</name>
<reference evidence="1" key="1">
    <citation type="submission" date="2023-09" db="EMBL/GenBank/DDBJ databases">
        <title>Arcobacter tbilisiensis sp. nov. isolated from chicken meat in Tbilisi, Georgia.</title>
        <authorList>
            <person name="Matthias R."/>
            <person name="Zautner A.E."/>
        </authorList>
    </citation>
    <scope>NUCLEOTIDE SEQUENCE</scope>
    <source>
        <strain evidence="1">LEO 62</strain>
    </source>
</reference>
<sequence length="52" mass="6360">MDIKFENVKHIIVKKHTKLELFVKENTSKENRLKVLEKYYREKLSLELDNLI</sequence>
<gene>
    <name evidence="1" type="ORF">RMP68_09780</name>
</gene>